<dbReference type="GO" id="GO:0016491">
    <property type="term" value="F:oxidoreductase activity"/>
    <property type="evidence" value="ECO:0007669"/>
    <property type="project" value="UniProtKB-KW"/>
</dbReference>
<dbReference type="InterPro" id="IPR002347">
    <property type="entry name" value="SDR_fam"/>
</dbReference>
<keyword evidence="5" id="KW-0812">Transmembrane</keyword>
<gene>
    <name evidence="6" type="ORF">EGYM00163_LOCUS6761</name>
</gene>
<dbReference type="CDD" id="cd05356">
    <property type="entry name" value="17beta-HSD1_like_SDR_c"/>
    <property type="match status" value="1"/>
</dbReference>
<evidence type="ECO:0000256" key="3">
    <source>
        <dbReference type="ARBA" id="ARBA00023002"/>
    </source>
</evidence>
<evidence type="ECO:0000256" key="5">
    <source>
        <dbReference type="SAM" id="Phobius"/>
    </source>
</evidence>
<dbReference type="PRINTS" id="PR00080">
    <property type="entry name" value="SDRFAMILY"/>
</dbReference>
<feature type="transmembrane region" description="Helical" evidence="5">
    <location>
        <begin position="172"/>
        <end position="193"/>
    </location>
</feature>
<evidence type="ECO:0000313" key="6">
    <source>
        <dbReference type="EMBL" id="CAE0795642.1"/>
    </source>
</evidence>
<feature type="transmembrane region" description="Helical" evidence="5">
    <location>
        <begin position="6"/>
        <end position="26"/>
    </location>
</feature>
<sequence>MISAIIYVFGILFILKLIVQFVDWLLSGGSTGINVAKCGKWAVVTGCTDGIGKEYALQLAKKGMNIVLLARNATLMDELSKQIESDYKVETKIIQQDIGLATPEDYQRIADELKVMEVGVLVNNVGMSYEHPDFFDQLPIERHRQLVDINIKSMIELTYAVLPGMIERKKGAIVNISSVSGLFPCPLLATYGATKAFVADWSDALNTEYKSKGIVVQSCVPAFVVSKLSKFKKPTFFIPTPSTFVKSAIPSIGAGPAVRLPYWPHWLQAFVILSLPAFAVKSYLMSLHLGIRAKALKKQKKG</sequence>
<evidence type="ECO:0000256" key="1">
    <source>
        <dbReference type="ARBA" id="ARBA00006484"/>
    </source>
</evidence>
<dbReference type="EMBL" id="HBJA01021232">
    <property type="protein sequence ID" value="CAE0795642.1"/>
    <property type="molecule type" value="Transcribed_RNA"/>
</dbReference>
<dbReference type="InterPro" id="IPR036291">
    <property type="entry name" value="NAD(P)-bd_dom_sf"/>
</dbReference>
<dbReference type="PANTHER" id="PTHR43899">
    <property type="entry name" value="RH59310P"/>
    <property type="match status" value="1"/>
</dbReference>
<dbReference type="FunFam" id="3.40.50.720:FF:000137">
    <property type="entry name" value="Hydroxysteroid (17-beta) dehydrogenase 3"/>
    <property type="match status" value="1"/>
</dbReference>
<name>A0A7S4FHB3_9EUGL</name>
<dbReference type="Gene3D" id="3.40.50.720">
    <property type="entry name" value="NAD(P)-binding Rossmann-like Domain"/>
    <property type="match status" value="1"/>
</dbReference>
<dbReference type="PANTHER" id="PTHR43899:SF13">
    <property type="entry name" value="RH59310P"/>
    <property type="match status" value="1"/>
</dbReference>
<feature type="transmembrane region" description="Helical" evidence="5">
    <location>
        <begin position="266"/>
        <end position="291"/>
    </location>
</feature>
<accession>A0A7S4FHB3</accession>
<evidence type="ECO:0000256" key="2">
    <source>
        <dbReference type="ARBA" id="ARBA00022857"/>
    </source>
</evidence>
<organism evidence="6">
    <name type="scientific">Eutreptiella gymnastica</name>
    <dbReference type="NCBI Taxonomy" id="73025"/>
    <lineage>
        <taxon>Eukaryota</taxon>
        <taxon>Discoba</taxon>
        <taxon>Euglenozoa</taxon>
        <taxon>Euglenida</taxon>
        <taxon>Spirocuta</taxon>
        <taxon>Euglenophyceae</taxon>
        <taxon>Eutreptiales</taxon>
        <taxon>Eutreptiaceae</taxon>
        <taxon>Eutreptiella</taxon>
    </lineage>
</organism>
<dbReference type="InterPro" id="IPR051019">
    <property type="entry name" value="VLCFA-Steroid_DH"/>
</dbReference>
<dbReference type="SUPFAM" id="SSF51735">
    <property type="entry name" value="NAD(P)-binding Rossmann-fold domains"/>
    <property type="match status" value="1"/>
</dbReference>
<dbReference type="PIRSF" id="PIRSF000126">
    <property type="entry name" value="11-beta-HSD1"/>
    <property type="match status" value="1"/>
</dbReference>
<keyword evidence="5" id="KW-0472">Membrane</keyword>
<keyword evidence="5" id="KW-1133">Transmembrane helix</keyword>
<keyword evidence="3" id="KW-0560">Oxidoreductase</keyword>
<protein>
    <recommendedName>
        <fullName evidence="7">Very-long-chain 3-oxoacyl-CoA reductase</fullName>
    </recommendedName>
</protein>
<evidence type="ECO:0008006" key="7">
    <source>
        <dbReference type="Google" id="ProtNLM"/>
    </source>
</evidence>
<evidence type="ECO:0000256" key="4">
    <source>
        <dbReference type="RuleBase" id="RU000363"/>
    </source>
</evidence>
<dbReference type="Pfam" id="PF00106">
    <property type="entry name" value="adh_short"/>
    <property type="match status" value="1"/>
</dbReference>
<keyword evidence="2" id="KW-0521">NADP</keyword>
<dbReference type="PRINTS" id="PR00081">
    <property type="entry name" value="GDHRDH"/>
</dbReference>
<comment type="similarity">
    <text evidence="1 4">Belongs to the short-chain dehydrogenases/reductases (SDR) family.</text>
</comment>
<proteinExistence type="inferred from homology"/>
<reference evidence="6" key="1">
    <citation type="submission" date="2021-01" db="EMBL/GenBank/DDBJ databases">
        <authorList>
            <person name="Corre E."/>
            <person name="Pelletier E."/>
            <person name="Niang G."/>
            <person name="Scheremetjew M."/>
            <person name="Finn R."/>
            <person name="Kale V."/>
            <person name="Holt S."/>
            <person name="Cochrane G."/>
            <person name="Meng A."/>
            <person name="Brown T."/>
            <person name="Cohen L."/>
        </authorList>
    </citation>
    <scope>NUCLEOTIDE SEQUENCE</scope>
    <source>
        <strain evidence="6">CCMP1594</strain>
    </source>
</reference>
<dbReference type="GO" id="GO:0005783">
    <property type="term" value="C:endoplasmic reticulum"/>
    <property type="evidence" value="ECO:0007669"/>
    <property type="project" value="TreeGrafter"/>
</dbReference>
<dbReference type="AlphaFoldDB" id="A0A7S4FHB3"/>